<dbReference type="EMBL" id="JAINUG010000010">
    <property type="protein sequence ID" value="KAJ8415187.1"/>
    <property type="molecule type" value="Genomic_DNA"/>
</dbReference>
<dbReference type="EMBL" id="JAINUG010000053">
    <property type="protein sequence ID" value="KAJ8404512.1"/>
    <property type="molecule type" value="Genomic_DNA"/>
</dbReference>
<dbReference type="PANTHER" id="PTHR47331:SF3">
    <property type="match status" value="1"/>
</dbReference>
<dbReference type="Proteomes" id="UP001221898">
    <property type="component" value="Unassembled WGS sequence"/>
</dbReference>
<protein>
    <recommendedName>
        <fullName evidence="1">DUF5641 domain-containing protein</fullName>
    </recommendedName>
</protein>
<dbReference type="Pfam" id="PF18701">
    <property type="entry name" value="DUF5641"/>
    <property type="match status" value="1"/>
</dbReference>
<comment type="caution">
    <text evidence="2">The sequence shown here is derived from an EMBL/GenBank/DDBJ whole genome shotgun (WGS) entry which is preliminary data.</text>
</comment>
<dbReference type="AlphaFoldDB" id="A0AAD7SM31"/>
<sequence>MKEQAINDDCIQTTMCEVESIINGRPLTTISDDMNDLEPLTPNHLLLLKSQPNMPPGIFNKDDMYTKKRWKQVQYLSDLFWTRWTREYLPLLQERQKWSTPRRNFATGDVVLLVDSTSPRNSWLLGRVVETLPDSSGVVRRVKIKTKTNVLERPVNKLCLLEEAAA</sequence>
<keyword evidence="4" id="KW-1185">Reference proteome</keyword>
<evidence type="ECO:0000313" key="4">
    <source>
        <dbReference type="Proteomes" id="UP001221898"/>
    </source>
</evidence>
<proteinExistence type="predicted"/>
<evidence type="ECO:0000313" key="3">
    <source>
        <dbReference type="EMBL" id="KAJ8415187.1"/>
    </source>
</evidence>
<reference evidence="2" key="1">
    <citation type="journal article" date="2023" name="Science">
        <title>Genome structures resolve the early diversification of teleost fishes.</title>
        <authorList>
            <person name="Parey E."/>
            <person name="Louis A."/>
            <person name="Montfort J."/>
            <person name="Bouchez O."/>
            <person name="Roques C."/>
            <person name="Iampietro C."/>
            <person name="Lluch J."/>
            <person name="Castinel A."/>
            <person name="Donnadieu C."/>
            <person name="Desvignes T."/>
            <person name="Floi Bucao C."/>
            <person name="Jouanno E."/>
            <person name="Wen M."/>
            <person name="Mejri S."/>
            <person name="Dirks R."/>
            <person name="Jansen H."/>
            <person name="Henkel C."/>
            <person name="Chen W.J."/>
            <person name="Zahm M."/>
            <person name="Cabau C."/>
            <person name="Klopp C."/>
            <person name="Thompson A.W."/>
            <person name="Robinson-Rechavi M."/>
            <person name="Braasch I."/>
            <person name="Lecointre G."/>
            <person name="Bobe J."/>
            <person name="Postlethwait J.H."/>
            <person name="Berthelot C."/>
            <person name="Roest Crollius H."/>
            <person name="Guiguen Y."/>
        </authorList>
    </citation>
    <scope>NUCLEOTIDE SEQUENCE</scope>
    <source>
        <strain evidence="2">NC1722</strain>
    </source>
</reference>
<gene>
    <name evidence="3" type="ORF">AAFF_G00008850</name>
    <name evidence="2" type="ORF">AAFF_G00337790</name>
</gene>
<evidence type="ECO:0000313" key="2">
    <source>
        <dbReference type="EMBL" id="KAJ8404512.1"/>
    </source>
</evidence>
<feature type="domain" description="DUF5641" evidence="1">
    <location>
        <begin position="68"/>
        <end position="161"/>
    </location>
</feature>
<dbReference type="PANTHER" id="PTHR47331">
    <property type="entry name" value="PHD-TYPE DOMAIN-CONTAINING PROTEIN"/>
    <property type="match status" value="1"/>
</dbReference>
<dbReference type="InterPro" id="IPR040676">
    <property type="entry name" value="DUF5641"/>
</dbReference>
<evidence type="ECO:0000259" key="1">
    <source>
        <dbReference type="Pfam" id="PF18701"/>
    </source>
</evidence>
<name>A0AAD7SM31_9TELE</name>
<organism evidence="2 4">
    <name type="scientific">Aldrovandia affinis</name>
    <dbReference type="NCBI Taxonomy" id="143900"/>
    <lineage>
        <taxon>Eukaryota</taxon>
        <taxon>Metazoa</taxon>
        <taxon>Chordata</taxon>
        <taxon>Craniata</taxon>
        <taxon>Vertebrata</taxon>
        <taxon>Euteleostomi</taxon>
        <taxon>Actinopterygii</taxon>
        <taxon>Neopterygii</taxon>
        <taxon>Teleostei</taxon>
        <taxon>Notacanthiformes</taxon>
        <taxon>Halosauridae</taxon>
        <taxon>Aldrovandia</taxon>
    </lineage>
</organism>
<accession>A0AAD7SM31</accession>